<keyword evidence="10" id="KW-0735">Signal-anchor</keyword>
<dbReference type="EC" id="2.4.3.4" evidence="19"/>
<dbReference type="PIRSF" id="PIRSF005557">
    <property type="entry name" value="Sialyl_trans"/>
    <property type="match status" value="1"/>
</dbReference>
<evidence type="ECO:0000256" key="18">
    <source>
        <dbReference type="ARBA" id="ARBA00039106"/>
    </source>
</evidence>
<organism evidence="38 39">
    <name type="scientific">Tupaia chinensis</name>
    <name type="common">Chinese tree shrew</name>
    <name type="synonym">Tupaia belangeri chinensis</name>
    <dbReference type="NCBI Taxonomy" id="246437"/>
    <lineage>
        <taxon>Eukaryota</taxon>
        <taxon>Metazoa</taxon>
        <taxon>Chordata</taxon>
        <taxon>Craniata</taxon>
        <taxon>Vertebrata</taxon>
        <taxon>Euteleostomi</taxon>
        <taxon>Mammalia</taxon>
        <taxon>Eutheria</taxon>
        <taxon>Euarchontoglires</taxon>
        <taxon>Scandentia</taxon>
        <taxon>Tupaiidae</taxon>
        <taxon>Tupaia</taxon>
    </lineage>
</organism>
<evidence type="ECO:0000256" key="3">
    <source>
        <dbReference type="ARBA" id="ARBA00004922"/>
    </source>
</evidence>
<feature type="binding site" evidence="35">
    <location>
        <position position="354"/>
    </location>
    <ligand>
        <name>substrate</name>
    </ligand>
</feature>
<dbReference type="STRING" id="246437.L9K2W1"/>
<comment type="catalytic activity">
    <reaction evidence="30">
        <text>a ganglioside GA1 + CMP-N-acetyl-beta-neuraminate = a ganglioside GM1b + CMP + H(+)</text>
        <dbReference type="Rhea" id="RHEA:48244"/>
        <dbReference type="ChEBI" id="CHEBI:15378"/>
        <dbReference type="ChEBI" id="CHEBI:57812"/>
        <dbReference type="ChEBI" id="CHEBI:60377"/>
        <dbReference type="ChEBI" id="CHEBI:88069"/>
        <dbReference type="ChEBI" id="CHEBI:90151"/>
    </reaction>
    <physiologicalReaction direction="left-to-right" evidence="30">
        <dbReference type="Rhea" id="RHEA:48245"/>
    </physiologicalReaction>
</comment>
<evidence type="ECO:0000256" key="19">
    <source>
        <dbReference type="ARBA" id="ARBA00039107"/>
    </source>
</evidence>
<dbReference type="InterPro" id="IPR001675">
    <property type="entry name" value="Glyco_trans_29"/>
</dbReference>
<sequence>MKQRSMAIHVFWRDPEMPQVFATKPGLETPFAVLFTSILRGFLQLIAGDSIRKTKIVTMRKRTVKVLTFLILFISLTSFLLNYSHTMVDASWFPKQMVLGLSENLRKLIKYRPCSCAHCVSQRGVSPWFDERFNQTMQPLLTARNGLLQEDTYRWWLRLQREKQPSDLNETIKELFRVVPGDVDPVLEKRSVGCRRCAVVGNSGNLKESLYGPEIDSHDFVVRMNKAPTVGFEADVGSKTTHHLVYPESFRELGENVSMVLVPFKTTDLQWVVSATSTGTISHTYVPVPQKIRVRQDKILIYHPAFIKYVFDNWLQGHGRYPSTGILSVIFSIHVCDEVDLYGFGADSRGNWHHYWENNPSAGAFRKTGVHDADFESNVTATLASINKIRIFKGR</sequence>
<evidence type="ECO:0000256" key="12">
    <source>
        <dbReference type="ARBA" id="ARBA00023034"/>
    </source>
</evidence>
<feature type="binding site" evidence="35">
    <location>
        <position position="371"/>
    </location>
    <ligand>
        <name>substrate</name>
    </ligand>
</feature>
<evidence type="ECO:0000256" key="8">
    <source>
        <dbReference type="ARBA" id="ARBA00022679"/>
    </source>
</evidence>
<keyword evidence="6" id="KW-0964">Secreted</keyword>
<evidence type="ECO:0000256" key="28">
    <source>
        <dbReference type="ARBA" id="ARBA00043673"/>
    </source>
</evidence>
<dbReference type="PANTHER" id="PTHR46032:SF6">
    <property type="entry name" value="CMP-N-ACETYLNEURAMINATE-BETA-GALACTOSAMIDE-ALPHA-2,3-SIALYLTRANSFERASE 1"/>
    <property type="match status" value="1"/>
</dbReference>
<evidence type="ECO:0000256" key="35">
    <source>
        <dbReference type="PIRSR" id="PIRSR005557-1"/>
    </source>
</evidence>
<dbReference type="CDD" id="cd23980">
    <property type="entry name" value="GT29_ST3GAL1"/>
    <property type="match status" value="1"/>
</dbReference>
<comment type="catalytic activity">
    <reaction evidence="34">
        <text>a ganglioside GD1b + CMP-N-acetyl-beta-neuraminate = a ganglioside GT1b + CMP + H(+)</text>
        <dbReference type="Rhea" id="RHEA:48240"/>
        <dbReference type="ChEBI" id="CHEBI:15378"/>
        <dbReference type="ChEBI" id="CHEBI:57812"/>
        <dbReference type="ChEBI" id="CHEBI:60377"/>
        <dbReference type="ChEBI" id="CHEBI:82939"/>
        <dbReference type="ChEBI" id="CHEBI:82940"/>
    </reaction>
    <physiologicalReaction direction="left-to-right" evidence="34">
        <dbReference type="Rhea" id="RHEA:48241"/>
    </physiologicalReaction>
</comment>
<comment type="similarity">
    <text evidence="5">Belongs to the glycosyltransferase 29 family.</text>
</comment>
<gene>
    <name evidence="38" type="ORF">TREES_T100003229</name>
</gene>
<keyword evidence="12" id="KW-0333">Golgi apparatus</keyword>
<comment type="catalytic activity">
    <reaction evidence="31">
        <text>ganglioside GM1 (d18:1(4E)/18:0) + CMP-N-acetyl-beta-neuraminate = ganglioside GD1a (18:1(4E)/18:0) + CMP + H(+)</text>
        <dbReference type="Rhea" id="RHEA:48248"/>
        <dbReference type="ChEBI" id="CHEBI:15378"/>
        <dbReference type="ChEBI" id="CHEBI:57812"/>
        <dbReference type="ChEBI" id="CHEBI:60377"/>
        <dbReference type="ChEBI" id="CHEBI:73110"/>
        <dbReference type="ChEBI" id="CHEBI:90153"/>
    </reaction>
    <physiologicalReaction direction="left-to-right" evidence="31">
        <dbReference type="Rhea" id="RHEA:48249"/>
    </physiologicalReaction>
</comment>
<evidence type="ECO:0000256" key="32">
    <source>
        <dbReference type="ARBA" id="ARBA00051453"/>
    </source>
</evidence>
<keyword evidence="39" id="KW-1185">Reference proteome</keyword>
<feature type="binding site" evidence="35">
    <location>
        <position position="345"/>
    </location>
    <ligand>
        <name>substrate</name>
    </ligand>
</feature>
<evidence type="ECO:0000256" key="6">
    <source>
        <dbReference type="ARBA" id="ARBA00022525"/>
    </source>
</evidence>
<comment type="subcellular location">
    <subcellularLocation>
        <location evidence="1">Golgi apparatus</location>
        <location evidence="1">Golgi stack membrane</location>
        <topology evidence="1">Single-pass type II membrane protein</topology>
    </subcellularLocation>
    <subcellularLocation>
        <location evidence="17">Golgi apparatus</location>
        <location evidence="17">trans-Golgi network membrane</location>
        <topology evidence="17">Single-pass type II membrane protein</topology>
    </subcellularLocation>
    <subcellularLocation>
        <location evidence="2">Secreted</location>
    </subcellularLocation>
</comment>
<dbReference type="InterPro" id="IPR012163">
    <property type="entry name" value="Sialyl_trans"/>
</dbReference>
<dbReference type="FunFam" id="3.90.1480.20:FF:000034">
    <property type="entry name" value="CMP-N-acetylneuraminate-beta-galactosamide-alpha-2,3-sialyltransferase 1"/>
    <property type="match status" value="1"/>
</dbReference>
<dbReference type="InterPro" id="IPR051757">
    <property type="entry name" value="Beta-gal_alpha2-3_sialyltrans"/>
</dbReference>
<feature type="binding site" evidence="35">
    <location>
        <position position="160"/>
    </location>
    <ligand>
        <name>substrate</name>
    </ligand>
</feature>
<dbReference type="Pfam" id="PF00777">
    <property type="entry name" value="Glyco_transf_29"/>
    <property type="match status" value="1"/>
</dbReference>
<comment type="catalytic activity">
    <reaction evidence="28">
        <text>a ganglioside GA1 (d18:1(4E)) + CMP-N-acetyl-beta-neuraminate = a ganglioside GM1b (d18:1(4E)) + CMP + H(+)</text>
        <dbReference type="Rhea" id="RHEA:47560"/>
        <dbReference type="ChEBI" id="CHEBI:15378"/>
        <dbReference type="ChEBI" id="CHEBI:27938"/>
        <dbReference type="ChEBI" id="CHEBI:57812"/>
        <dbReference type="ChEBI" id="CHEBI:60377"/>
        <dbReference type="ChEBI" id="CHEBI:78568"/>
    </reaction>
    <physiologicalReaction direction="left-to-right" evidence="28">
        <dbReference type="Rhea" id="RHEA:47561"/>
    </physiologicalReaction>
</comment>
<evidence type="ECO:0000256" key="31">
    <source>
        <dbReference type="ARBA" id="ARBA00047509"/>
    </source>
</evidence>
<name>L9K2W1_TUPCH</name>
<evidence type="ECO:0000256" key="13">
    <source>
        <dbReference type="ARBA" id="ARBA00023136"/>
    </source>
</evidence>
<evidence type="ECO:0000313" key="39">
    <source>
        <dbReference type="Proteomes" id="UP000011518"/>
    </source>
</evidence>
<comment type="catalytic activity">
    <reaction evidence="32">
        <text>a 3-O-[beta-D-galactosyl-(1-&gt;3)-N-acetyl-alpha-D-galactosaminyl]-L-seryl-[protein] + CMP-N-acetyl-beta-neuraminate = 3-O-[N-acetyl-alpha-neuraminyl-(2-&gt;3)-beta-D-galactosyl-(1-&gt;3)-N-acetyl-alpha-D-galactosaminyl]-L-seryl-[protein] + CMP + H(+)</text>
        <dbReference type="Rhea" id="RHEA:56204"/>
        <dbReference type="Rhea" id="RHEA-COMP:13922"/>
        <dbReference type="Rhea" id="RHEA-COMP:14416"/>
        <dbReference type="ChEBI" id="CHEBI:15378"/>
        <dbReference type="ChEBI" id="CHEBI:57812"/>
        <dbReference type="ChEBI" id="CHEBI:60377"/>
        <dbReference type="ChEBI" id="CHEBI:137949"/>
        <dbReference type="ChEBI" id="CHEBI:139597"/>
    </reaction>
    <physiologicalReaction direction="left-to-right" evidence="32">
        <dbReference type="Rhea" id="RHEA:56205"/>
    </physiologicalReaction>
</comment>
<accession>L9K2W1</accession>
<evidence type="ECO:0000256" key="20">
    <source>
        <dbReference type="ARBA" id="ARBA00040101"/>
    </source>
</evidence>
<comment type="pathway">
    <text evidence="3">Protein modification; protein glycosylation.</text>
</comment>
<feature type="binding site" evidence="35">
    <location>
        <position position="321"/>
    </location>
    <ligand>
        <name>substrate</name>
    </ligand>
</feature>
<comment type="catalytic activity">
    <reaction evidence="33">
        <text>a 3-O-[beta-D-galactosyl-(1-&gt;3)-N-acetyl-alpha-D-galactosaminyl]-L-threonyl-[protein] + CMP-N-acetyl-beta-neuraminate = a 3-O-[N-acetyl-alpha-neuraminyl-(2-&gt;3)-beta-D-galactosyl-(1-&gt;3)-N-acetyl-alpha-D-galactosaminyl]-L-threonyl-[protein] + CMP + H(+)</text>
        <dbReference type="Rhea" id="RHEA:56208"/>
        <dbReference type="Rhea" id="RHEA-COMP:13923"/>
        <dbReference type="Rhea" id="RHEA-COMP:14417"/>
        <dbReference type="ChEBI" id="CHEBI:15378"/>
        <dbReference type="ChEBI" id="CHEBI:57812"/>
        <dbReference type="ChEBI" id="CHEBI:60377"/>
        <dbReference type="ChEBI" id="CHEBI:137950"/>
        <dbReference type="ChEBI" id="CHEBI:139598"/>
    </reaction>
    <physiologicalReaction direction="left-to-right" evidence="33">
        <dbReference type="Rhea" id="RHEA:56209"/>
    </physiologicalReaction>
</comment>
<dbReference type="GO" id="GO:0047288">
    <property type="term" value="F:beta-D-galactosyl-(1-&gt;3)-N-acetyl-beta-D-galactosaminide alpha-2,3- sialyltransferase"/>
    <property type="evidence" value="ECO:0007669"/>
    <property type="project" value="UniProtKB-EC"/>
</dbReference>
<keyword evidence="14" id="KW-1015">Disulfide bond</keyword>
<reference evidence="39" key="1">
    <citation type="submission" date="2012-07" db="EMBL/GenBank/DDBJ databases">
        <title>Genome of the Chinese tree shrew, a rising model animal genetically related to primates.</title>
        <authorList>
            <person name="Zhang G."/>
            <person name="Fan Y."/>
            <person name="Yao Y."/>
            <person name="Huang Z."/>
        </authorList>
    </citation>
    <scope>NUCLEOTIDE SEQUENCE [LARGE SCALE GENOMIC DNA]</scope>
</reference>
<evidence type="ECO:0000256" key="7">
    <source>
        <dbReference type="ARBA" id="ARBA00022676"/>
    </source>
</evidence>
<evidence type="ECO:0000256" key="1">
    <source>
        <dbReference type="ARBA" id="ARBA00004447"/>
    </source>
</evidence>
<evidence type="ECO:0000256" key="27">
    <source>
        <dbReference type="ARBA" id="ARBA00042991"/>
    </source>
</evidence>
<evidence type="ECO:0000256" key="2">
    <source>
        <dbReference type="ARBA" id="ARBA00004613"/>
    </source>
</evidence>
<keyword evidence="15" id="KW-0325">Glycoprotein</keyword>
<protein>
    <recommendedName>
        <fullName evidence="20">CMP-N-acetylneuraminate-beta-galactosamide-alpha-2,3-sialyltransferase 1</fullName>
        <ecNumber evidence="18">2.4.3.2</ecNumber>
        <ecNumber evidence="19">2.4.3.4</ecNumber>
    </recommendedName>
    <alternativeName>
        <fullName evidence="27">Gal-NAc6S</fullName>
    </alternativeName>
    <alternativeName>
        <fullName evidence="24">Gal-beta-1,3-GalNAc-alpha-2,3-sialyltransferase</fullName>
    </alternativeName>
    <alternativeName>
        <fullName evidence="26">Monosialoganglioside sialyltransferase</fullName>
    </alternativeName>
    <alternativeName>
        <fullName evidence="22">ST3Gal I</fullName>
    </alternativeName>
    <alternativeName>
        <fullName evidence="23">ST3GalA.1</fullName>
    </alternativeName>
    <alternativeName>
        <fullName evidence="21">ST3O</fullName>
    </alternativeName>
    <alternativeName>
        <fullName evidence="25">Sialyltransferase 4A</fullName>
    </alternativeName>
</protein>
<dbReference type="InterPro" id="IPR038578">
    <property type="entry name" value="GT29-like_sf"/>
</dbReference>
<evidence type="ECO:0000256" key="21">
    <source>
        <dbReference type="ARBA" id="ARBA00041507"/>
    </source>
</evidence>
<evidence type="ECO:0000256" key="25">
    <source>
        <dbReference type="ARBA" id="ARBA00042682"/>
    </source>
</evidence>
<dbReference type="GO" id="GO:0032580">
    <property type="term" value="C:Golgi cisterna membrane"/>
    <property type="evidence" value="ECO:0007669"/>
    <property type="project" value="UniProtKB-SubCell"/>
</dbReference>
<dbReference type="GO" id="GO:0005576">
    <property type="term" value="C:extracellular region"/>
    <property type="evidence" value="ECO:0007669"/>
    <property type="project" value="UniProtKB-SubCell"/>
</dbReference>
<evidence type="ECO:0000256" key="17">
    <source>
        <dbReference type="ARBA" id="ARBA00037848"/>
    </source>
</evidence>
<evidence type="ECO:0000256" key="29">
    <source>
        <dbReference type="ARBA" id="ARBA00043773"/>
    </source>
</evidence>
<dbReference type="eggNOG" id="KOG2692">
    <property type="taxonomic scope" value="Eukaryota"/>
</dbReference>
<feature type="transmembrane region" description="Helical" evidence="37">
    <location>
        <begin position="63"/>
        <end position="81"/>
    </location>
</feature>
<evidence type="ECO:0000256" key="14">
    <source>
        <dbReference type="ARBA" id="ARBA00023157"/>
    </source>
</evidence>
<dbReference type="GO" id="GO:0097503">
    <property type="term" value="P:sialylation"/>
    <property type="evidence" value="ECO:0007669"/>
    <property type="project" value="TreeGrafter"/>
</dbReference>
<keyword evidence="7 38" id="KW-0328">Glycosyltransferase</keyword>
<keyword evidence="8 38" id="KW-0808">Transferase</keyword>
<reference evidence="39" key="2">
    <citation type="journal article" date="2013" name="Nat. Commun.">
        <title>Genome of the Chinese tree shrew.</title>
        <authorList>
            <person name="Fan Y."/>
            <person name="Huang Z.Y."/>
            <person name="Cao C.C."/>
            <person name="Chen C.S."/>
            <person name="Chen Y.X."/>
            <person name="Fan D.D."/>
            <person name="He J."/>
            <person name="Hou H.L."/>
            <person name="Hu L."/>
            <person name="Hu X.T."/>
            <person name="Jiang X.T."/>
            <person name="Lai R."/>
            <person name="Lang Y.S."/>
            <person name="Liang B."/>
            <person name="Liao S.G."/>
            <person name="Mu D."/>
            <person name="Ma Y.Y."/>
            <person name="Niu Y.Y."/>
            <person name="Sun X.Q."/>
            <person name="Xia J.Q."/>
            <person name="Xiao J."/>
            <person name="Xiong Z.Q."/>
            <person name="Xu L."/>
            <person name="Yang L."/>
            <person name="Zhang Y."/>
            <person name="Zhao W."/>
            <person name="Zhao X.D."/>
            <person name="Zheng Y.T."/>
            <person name="Zhou J.M."/>
            <person name="Zhu Y.B."/>
            <person name="Zhang G.J."/>
            <person name="Wang J."/>
            <person name="Yao Y.G."/>
        </authorList>
    </citation>
    <scope>NUCLEOTIDE SEQUENCE [LARGE SCALE GENOMIC DNA]</scope>
</reference>
<dbReference type="Proteomes" id="UP000011518">
    <property type="component" value="Unassembled WGS sequence"/>
</dbReference>
<evidence type="ECO:0000256" key="33">
    <source>
        <dbReference type="ARBA" id="ARBA00052455"/>
    </source>
</evidence>
<comment type="pathway">
    <text evidence="4">Glycolipid biosynthesis.</text>
</comment>
<dbReference type="AlphaFoldDB" id="L9K2W1"/>
<feature type="binding site" evidence="35">
    <location>
        <position position="325"/>
    </location>
    <ligand>
        <name>substrate</name>
    </ligand>
</feature>
<keyword evidence="11 37" id="KW-1133">Transmembrane helix</keyword>
<dbReference type="InParanoid" id="L9K2W1"/>
<evidence type="ECO:0000256" key="16">
    <source>
        <dbReference type="ARBA" id="ARBA00036292"/>
    </source>
</evidence>
<keyword evidence="9 37" id="KW-0812">Transmembrane</keyword>
<evidence type="ECO:0000256" key="23">
    <source>
        <dbReference type="ARBA" id="ARBA00042022"/>
    </source>
</evidence>
<dbReference type="PANTHER" id="PTHR46032">
    <property type="entry name" value="ALPHA-2,3-SIALYLTRANSFERASE ST3GAL I ISOFORM X1"/>
    <property type="match status" value="1"/>
</dbReference>
<evidence type="ECO:0000256" key="36">
    <source>
        <dbReference type="PIRSR" id="PIRSR005557-2"/>
    </source>
</evidence>
<comment type="catalytic activity">
    <reaction evidence="29">
        <text>a ganglioside GM1 (d18:1(4E)) + CMP-N-acetyl-beta-neuraminate = a ganglioside GD1a (d18:1(4E)) + CMP + H(+)</text>
        <dbReference type="Rhea" id="RHEA:18021"/>
        <dbReference type="ChEBI" id="CHEBI:15378"/>
        <dbReference type="ChEBI" id="CHEBI:57812"/>
        <dbReference type="ChEBI" id="CHEBI:60377"/>
        <dbReference type="ChEBI" id="CHEBI:77709"/>
        <dbReference type="ChEBI" id="CHEBI:78445"/>
        <dbReference type="EC" id="2.4.3.2"/>
    </reaction>
    <physiologicalReaction direction="left-to-right" evidence="29">
        <dbReference type="Rhea" id="RHEA:18022"/>
    </physiologicalReaction>
</comment>
<dbReference type="EMBL" id="KB320915">
    <property type="protein sequence ID" value="ELW57120.1"/>
    <property type="molecule type" value="Genomic_DNA"/>
</dbReference>
<evidence type="ECO:0000256" key="9">
    <source>
        <dbReference type="ARBA" id="ARBA00022692"/>
    </source>
</evidence>
<feature type="binding site" evidence="35">
    <location>
        <position position="285"/>
    </location>
    <ligand>
        <name>substrate</name>
    </ligand>
</feature>
<evidence type="ECO:0000256" key="22">
    <source>
        <dbReference type="ARBA" id="ARBA00041997"/>
    </source>
</evidence>
<evidence type="ECO:0000256" key="15">
    <source>
        <dbReference type="ARBA" id="ARBA00023180"/>
    </source>
</evidence>
<comment type="catalytic activity">
    <reaction evidence="16">
        <text>a beta-D-galactosyl-(1-&gt;3)-N-acetyl-alpha-D-galactosaminyl derivative + CMP-N-acetyl-beta-neuraminate = an N-acetyl-alpha-neuraminyl-(2-&gt;3)-beta-D-galactosyl-(1-&gt;3)-N-acetyl-alpha-D-galactosaminyl derivative + CMP + H(+)</text>
        <dbReference type="Rhea" id="RHEA:21616"/>
        <dbReference type="ChEBI" id="CHEBI:15378"/>
        <dbReference type="ChEBI" id="CHEBI:57812"/>
        <dbReference type="ChEBI" id="CHEBI:60377"/>
        <dbReference type="ChEBI" id="CHEBI:133470"/>
        <dbReference type="ChEBI" id="CHEBI:139596"/>
        <dbReference type="EC" id="2.4.3.4"/>
    </reaction>
    <physiologicalReaction direction="left-to-right" evidence="16">
        <dbReference type="Rhea" id="RHEA:21617"/>
    </physiologicalReaction>
</comment>
<evidence type="ECO:0000256" key="11">
    <source>
        <dbReference type="ARBA" id="ARBA00022989"/>
    </source>
</evidence>
<evidence type="ECO:0000256" key="26">
    <source>
        <dbReference type="ARBA" id="ARBA00042990"/>
    </source>
</evidence>
<dbReference type="EC" id="2.4.3.2" evidence="18"/>
<dbReference type="FunCoup" id="L9K2W1">
    <property type="interactions" value="158"/>
</dbReference>
<evidence type="ECO:0000256" key="37">
    <source>
        <dbReference type="SAM" id="Phobius"/>
    </source>
</evidence>
<evidence type="ECO:0000256" key="10">
    <source>
        <dbReference type="ARBA" id="ARBA00022968"/>
    </source>
</evidence>
<evidence type="ECO:0000256" key="34">
    <source>
        <dbReference type="ARBA" id="ARBA00052630"/>
    </source>
</evidence>
<evidence type="ECO:0000256" key="30">
    <source>
        <dbReference type="ARBA" id="ARBA00043816"/>
    </source>
</evidence>
<dbReference type="GO" id="GO:0003836">
    <property type="term" value="F:beta-galactoside (CMP) alpha-2,3-sialyltransferase activity"/>
    <property type="evidence" value="ECO:0007669"/>
    <property type="project" value="UniProtKB-EC"/>
</dbReference>
<evidence type="ECO:0000313" key="38">
    <source>
        <dbReference type="EMBL" id="ELW57120.1"/>
    </source>
</evidence>
<evidence type="ECO:0000256" key="4">
    <source>
        <dbReference type="ARBA" id="ARBA00004934"/>
    </source>
</evidence>
<evidence type="ECO:0000256" key="24">
    <source>
        <dbReference type="ARBA" id="ARBA00042448"/>
    </source>
</evidence>
<proteinExistence type="inferred from homology"/>
<feature type="binding site" evidence="35">
    <location>
        <position position="225"/>
    </location>
    <ligand>
        <name>substrate</name>
    </ligand>
</feature>
<feature type="disulfide bond" evidence="36">
    <location>
        <begin position="197"/>
        <end position="336"/>
    </location>
</feature>
<keyword evidence="13 37" id="KW-0472">Membrane</keyword>
<evidence type="ECO:0000256" key="5">
    <source>
        <dbReference type="ARBA" id="ARBA00006003"/>
    </source>
</evidence>
<feature type="binding site" evidence="35">
    <location>
        <position position="202"/>
    </location>
    <ligand>
        <name>substrate</name>
    </ligand>
</feature>
<dbReference type="Gene3D" id="3.90.1480.20">
    <property type="entry name" value="Glycosyl transferase family 29"/>
    <property type="match status" value="1"/>
</dbReference>